<dbReference type="CDD" id="cd00093">
    <property type="entry name" value="HTH_XRE"/>
    <property type="match status" value="1"/>
</dbReference>
<evidence type="ECO:0000256" key="3">
    <source>
        <dbReference type="ARBA" id="ARBA00023163"/>
    </source>
</evidence>
<accession>A0A8S5SP95</accession>
<evidence type="ECO:0000259" key="4">
    <source>
        <dbReference type="PROSITE" id="PS50943"/>
    </source>
</evidence>
<dbReference type="Pfam" id="PF01381">
    <property type="entry name" value="HTH_3"/>
    <property type="match status" value="1"/>
</dbReference>
<dbReference type="PANTHER" id="PTHR40661:SF1">
    <property type="entry name" value="HTH CRO_C1-TYPE DOMAIN-CONTAINING PROTEIN"/>
    <property type="match status" value="1"/>
</dbReference>
<dbReference type="PANTHER" id="PTHR40661">
    <property type="match status" value="1"/>
</dbReference>
<dbReference type="SMART" id="SM00530">
    <property type="entry name" value="HTH_XRE"/>
    <property type="match status" value="1"/>
</dbReference>
<dbReference type="EMBL" id="BK032640">
    <property type="protein sequence ID" value="DAF52627.1"/>
    <property type="molecule type" value="Genomic_DNA"/>
</dbReference>
<dbReference type="SUPFAM" id="SSF47413">
    <property type="entry name" value="lambda repressor-like DNA-binding domains"/>
    <property type="match status" value="1"/>
</dbReference>
<evidence type="ECO:0000256" key="1">
    <source>
        <dbReference type="ARBA" id="ARBA00023015"/>
    </source>
</evidence>
<dbReference type="InterPro" id="IPR001387">
    <property type="entry name" value="Cro/C1-type_HTH"/>
</dbReference>
<evidence type="ECO:0000256" key="2">
    <source>
        <dbReference type="ARBA" id="ARBA00023125"/>
    </source>
</evidence>
<protein>
    <submittedName>
        <fullName evidence="5">Repressor protein CI</fullName>
    </submittedName>
</protein>
<dbReference type="PROSITE" id="PS50943">
    <property type="entry name" value="HTH_CROC1"/>
    <property type="match status" value="1"/>
</dbReference>
<dbReference type="GO" id="GO:0003677">
    <property type="term" value="F:DNA binding"/>
    <property type="evidence" value="ECO:0007669"/>
    <property type="project" value="UniProtKB-KW"/>
</dbReference>
<reference evidence="5" key="1">
    <citation type="journal article" date="2021" name="Proc. Natl. Acad. Sci. U.S.A.">
        <title>A Catalog of Tens of Thousands of Viruses from Human Metagenomes Reveals Hidden Associations with Chronic Diseases.</title>
        <authorList>
            <person name="Tisza M.J."/>
            <person name="Buck C.B."/>
        </authorList>
    </citation>
    <scope>NUCLEOTIDE SEQUENCE</scope>
    <source>
        <strain evidence="5">CtnR613</strain>
    </source>
</reference>
<dbReference type="InterPro" id="IPR010982">
    <property type="entry name" value="Lambda_DNA-bd_dom_sf"/>
</dbReference>
<sequence length="119" mass="14063">MKEDFKKRLQMALNERHITQSELARKLNIHRATINNYITGKHEPDRDRIDKIAKCLQVNPAWLLGYDVDIEIDNNRESFDTPQFKILARNFEKLNEKDKDTIIKMIAVMIDEPDDNPIK</sequence>
<dbReference type="Gene3D" id="1.10.260.40">
    <property type="entry name" value="lambda repressor-like DNA-binding domains"/>
    <property type="match status" value="1"/>
</dbReference>
<keyword evidence="1" id="KW-0805">Transcription regulation</keyword>
<organism evidence="5">
    <name type="scientific">Siphoviridae sp. ctnR613</name>
    <dbReference type="NCBI Taxonomy" id="2827939"/>
    <lineage>
        <taxon>Viruses</taxon>
        <taxon>Duplodnaviria</taxon>
        <taxon>Heunggongvirae</taxon>
        <taxon>Uroviricota</taxon>
        <taxon>Caudoviricetes</taxon>
    </lineage>
</organism>
<keyword evidence="2" id="KW-0238">DNA-binding</keyword>
<evidence type="ECO:0000313" key="5">
    <source>
        <dbReference type="EMBL" id="DAF52627.1"/>
    </source>
</evidence>
<keyword evidence="3" id="KW-0804">Transcription</keyword>
<proteinExistence type="predicted"/>
<feature type="domain" description="HTH cro/C1-type" evidence="4">
    <location>
        <begin position="9"/>
        <end position="63"/>
    </location>
</feature>
<name>A0A8S5SP95_9CAUD</name>